<dbReference type="PANTHER" id="PTHR43856:SF1">
    <property type="entry name" value="MITOCHONDRIAL CARDIOLIPIN HYDROLASE"/>
    <property type="match status" value="1"/>
</dbReference>
<sequence>MFARLAVAALLASTTIVGVAPNPASDGDAGEFVVVSFGTPTNTTGWTITDSHHRAAFPNRTLSGTVAVSTTPATTRSRTPHPVVEVTGALSLSNAGDRVTIRTRHNRTVDALSYGRAPTAERWDGDTWTPLGATDFPPVAATNVSLSAFVFPDDPGQPVAAIADADRRLYLAGYTITSTRVTDALVAAANAGVDVRVLVGGSVAGGVPRAEITQADRLSAAGVDVRVLGGERARYRFHHAKYVVADDRAVVLSENWKPSGSGGHANRGWGVSVADARLAAHLAAVFRADTGWPDARPWAAARDTLTARNRSVASGEFATRFPPVTTQADRAVVHVAPDNARQGVHALLDNATESVVVEQPRLDPHGEFTTALVDAAKRGVRVRVLLSGRWYNEAQNRNTTRRLNAVADAHELDLAAAIVEPRSRFEKVHVKGAVVDGERAVVGSLNWNTQAATENREVVVVIDDPAVATYYGRAFRADWRGGAWRLPVGVAVACCVAVTAGLLAAAARIEFEAG</sequence>
<organism evidence="5">
    <name type="scientific">Halobacterium salinarum (strain ATCC 700922 / JCM 11081 / NRC-1)</name>
    <name type="common">Halobacterium halobium</name>
    <dbReference type="NCBI Taxonomy" id="64091"/>
    <lineage>
        <taxon>Archaea</taxon>
        <taxon>Methanobacteriati</taxon>
        <taxon>Methanobacteriota</taxon>
        <taxon>Stenosarchaea group</taxon>
        <taxon>Halobacteria</taxon>
        <taxon>Halobacteriales</taxon>
        <taxon>Halobacteriaceae</taxon>
        <taxon>Halobacterium</taxon>
        <taxon>Halobacterium salinarum NRC-34001</taxon>
    </lineage>
</organism>
<dbReference type="CDD" id="cd09127">
    <property type="entry name" value="PLDc_unchar1_1"/>
    <property type="match status" value="1"/>
</dbReference>
<dbReference type="InterPro" id="IPR051406">
    <property type="entry name" value="PLD_domain"/>
</dbReference>
<dbReference type="OrthoDB" id="31343at2157"/>
<reference evidence="5" key="3">
    <citation type="journal article" date="2019" name="Microbiol. Resour. Announc.">
        <title>The genome of the Halobacterium salinarum type strain is closely related to that of the laboratory strains NRC-1 and R1.</title>
        <authorList>
            <person name="Pfeiffer F."/>
            <person name="Marchfelder A."/>
            <person name="Habermann B.H."/>
            <person name="Dyall-Smith M."/>
        </authorList>
    </citation>
    <scope>NUCLEOTIDE SEQUENCE</scope>
    <source>
        <strain evidence="5">NRC-1</strain>
    </source>
</reference>
<dbReference type="GO" id="GO:0016042">
    <property type="term" value="P:lipid catabolic process"/>
    <property type="evidence" value="ECO:0007669"/>
    <property type="project" value="UniProtKB-KW"/>
</dbReference>
<keyword evidence="1" id="KW-0378">Hydrolase</keyword>
<reference evidence="5" key="1">
    <citation type="journal article" date="2008" name="Genomics">
        <title>Evolution in the laboratory: the genome of Halobacterium salinarum strain R1 compared to that of strain NRC-1.</title>
        <authorList>
            <person name="Pfeiffer F."/>
            <person name="Schuster S.C."/>
            <person name="Broicher A."/>
            <person name="Falb M."/>
            <person name="Palm P."/>
            <person name="Rodewald K."/>
            <person name="Ruepp A."/>
            <person name="Soppa J."/>
            <person name="Tittor J."/>
            <person name="Oesterhelt D."/>
        </authorList>
    </citation>
    <scope>NUCLEOTIDE SEQUENCE</scope>
    <source>
        <strain evidence="5">NRC-1</strain>
    </source>
</reference>
<dbReference type="InterPro" id="IPR001736">
    <property type="entry name" value="PLipase_D/transphosphatidylase"/>
</dbReference>
<dbReference type="AlphaFoldDB" id="A0A510N5F4"/>
<evidence type="ECO:0000256" key="2">
    <source>
        <dbReference type="ARBA" id="ARBA00022963"/>
    </source>
</evidence>
<name>A0A510N5F4_HALSA</name>
<evidence type="ECO:0000313" key="5">
    <source>
        <dbReference type="EMBL" id="DAC77953.1"/>
    </source>
</evidence>
<dbReference type="GeneID" id="68693629"/>
<dbReference type="SMART" id="SM00155">
    <property type="entry name" value="PLDc"/>
    <property type="match status" value="2"/>
</dbReference>
<dbReference type="InterPro" id="IPR025202">
    <property type="entry name" value="PLD-like_dom"/>
</dbReference>
<dbReference type="GO" id="GO:0016787">
    <property type="term" value="F:hydrolase activity"/>
    <property type="evidence" value="ECO:0007669"/>
    <property type="project" value="UniProtKB-KW"/>
</dbReference>
<proteinExistence type="predicted"/>
<evidence type="ECO:0000256" key="1">
    <source>
        <dbReference type="ARBA" id="ARBA00022801"/>
    </source>
</evidence>
<dbReference type="Pfam" id="PF13091">
    <property type="entry name" value="PLDc_2"/>
    <property type="match status" value="2"/>
</dbReference>
<evidence type="ECO:0000259" key="4">
    <source>
        <dbReference type="PROSITE" id="PS50035"/>
    </source>
</evidence>
<feature type="domain" description="PLD phosphodiesterase" evidence="4">
    <location>
        <begin position="424"/>
        <end position="451"/>
    </location>
</feature>
<gene>
    <name evidence="5" type="ORF">VNG_0779a</name>
</gene>
<keyword evidence="3" id="KW-0443">Lipid metabolism</keyword>
<dbReference type="PROSITE" id="PS50035">
    <property type="entry name" value="PLD"/>
    <property type="match status" value="1"/>
</dbReference>
<dbReference type="SUPFAM" id="SSF56024">
    <property type="entry name" value="Phospholipase D/nuclease"/>
    <property type="match status" value="2"/>
</dbReference>
<protein>
    <submittedName>
        <fullName evidence="5">Phospholipase D domain protein</fullName>
    </submittedName>
</protein>
<dbReference type="PANTHER" id="PTHR43856">
    <property type="entry name" value="CARDIOLIPIN HYDROLASE"/>
    <property type="match status" value="1"/>
</dbReference>
<accession>A0A510N5F4</accession>
<dbReference type="Gene3D" id="3.30.870.10">
    <property type="entry name" value="Endonuclease Chain A"/>
    <property type="match status" value="2"/>
</dbReference>
<evidence type="ECO:0000256" key="3">
    <source>
        <dbReference type="ARBA" id="ARBA00023098"/>
    </source>
</evidence>
<reference evidence="5" key="2">
    <citation type="journal article" date="2015" name="Life">
        <title>A manual curation strategy to improve genome annotation: application to a set of haloarchael genomes.</title>
        <authorList>
            <person name="Pfeiffer F."/>
            <person name="Oesterhelt D."/>
        </authorList>
    </citation>
    <scope>NUCLEOTIDE SEQUENCE</scope>
    <source>
        <strain evidence="5">NRC-1</strain>
    </source>
</reference>
<keyword evidence="2" id="KW-0442">Lipid degradation</keyword>
<dbReference type="EMBL" id="BK010829">
    <property type="protein sequence ID" value="DAC77953.1"/>
    <property type="molecule type" value="Genomic_DNA"/>
</dbReference>
<dbReference type="RefSeq" id="WP_148265492.1">
    <property type="nucleotide sequence ID" value="NC_002607.1"/>
</dbReference>
<dbReference type="CDD" id="cd09128">
    <property type="entry name" value="PLDc_unchar1_2"/>
    <property type="match status" value="1"/>
</dbReference>